<sequence>MSNIEMNSSSITRVEIKPQCRTRKRKTQVKENQRTKLKTETDDSDAYSHKEISRNVHPEEIVTELQATYDLSNTQPYGNQCIGEHEAQESEVGEADLHKYLEGCKKNPGHSQFIPVATFTLKHLPEGYQDIALFELIKAVADLTLRIDVKITSPLRPKFWPDTIQPYPFYE</sequence>
<organism evidence="2 3">
    <name type="scientific">Biomphalaria glabrata</name>
    <name type="common">Bloodfluke planorb</name>
    <name type="synonym">Freshwater snail</name>
    <dbReference type="NCBI Taxonomy" id="6526"/>
    <lineage>
        <taxon>Eukaryota</taxon>
        <taxon>Metazoa</taxon>
        <taxon>Spiralia</taxon>
        <taxon>Lophotrochozoa</taxon>
        <taxon>Mollusca</taxon>
        <taxon>Gastropoda</taxon>
        <taxon>Heterobranchia</taxon>
        <taxon>Euthyneura</taxon>
        <taxon>Panpulmonata</taxon>
        <taxon>Hygrophila</taxon>
        <taxon>Lymnaeoidea</taxon>
        <taxon>Planorbidae</taxon>
        <taxon>Biomphalaria</taxon>
    </lineage>
</organism>
<proteinExistence type="predicted"/>
<reference evidence="3" key="1">
    <citation type="submission" date="2025-08" db="UniProtKB">
        <authorList>
            <consortium name="RefSeq"/>
        </authorList>
    </citation>
    <scope>IDENTIFICATION</scope>
</reference>
<dbReference type="GeneID" id="106069557"/>
<keyword evidence="2" id="KW-1185">Reference proteome</keyword>
<accession>A0A9W3AAP0</accession>
<evidence type="ECO:0000313" key="2">
    <source>
        <dbReference type="Proteomes" id="UP001165740"/>
    </source>
</evidence>
<feature type="region of interest" description="Disordered" evidence="1">
    <location>
        <begin position="1"/>
        <end position="49"/>
    </location>
</feature>
<evidence type="ECO:0000313" key="3">
    <source>
        <dbReference type="RefSeq" id="XP_055884254.1"/>
    </source>
</evidence>
<gene>
    <name evidence="3" type="primary">LOC106069557</name>
</gene>
<feature type="compositionally biased region" description="Polar residues" evidence="1">
    <location>
        <begin position="1"/>
        <end position="12"/>
    </location>
</feature>
<dbReference type="Proteomes" id="UP001165740">
    <property type="component" value="Chromosome 5"/>
</dbReference>
<dbReference type="OrthoDB" id="6077776at2759"/>
<dbReference type="AlphaFoldDB" id="A0A9W3AAP0"/>
<name>A0A9W3AAP0_BIOGL</name>
<feature type="compositionally biased region" description="Basic and acidic residues" evidence="1">
    <location>
        <begin position="28"/>
        <end position="49"/>
    </location>
</feature>
<protein>
    <submittedName>
        <fullName evidence="3">Uncharacterized protein LOC106069557 isoform X1</fullName>
    </submittedName>
</protein>
<dbReference type="RefSeq" id="XP_055884254.1">
    <property type="nucleotide sequence ID" value="XM_056028279.1"/>
</dbReference>
<evidence type="ECO:0000256" key="1">
    <source>
        <dbReference type="SAM" id="MobiDB-lite"/>
    </source>
</evidence>